<protein>
    <submittedName>
        <fullName evidence="4">Uncharacterized protein LOC108666330 isoform X1</fullName>
    </submittedName>
</protein>
<proteinExistence type="predicted"/>
<feature type="signal peptide" evidence="2">
    <location>
        <begin position="1"/>
        <end position="21"/>
    </location>
</feature>
<name>A0A8B7N5W5_HYAAZ</name>
<evidence type="ECO:0000313" key="3">
    <source>
        <dbReference type="Proteomes" id="UP000694843"/>
    </source>
</evidence>
<organism evidence="3 4">
    <name type="scientific">Hyalella azteca</name>
    <name type="common">Amphipod</name>
    <dbReference type="NCBI Taxonomy" id="294128"/>
    <lineage>
        <taxon>Eukaryota</taxon>
        <taxon>Metazoa</taxon>
        <taxon>Ecdysozoa</taxon>
        <taxon>Arthropoda</taxon>
        <taxon>Crustacea</taxon>
        <taxon>Multicrustacea</taxon>
        <taxon>Malacostraca</taxon>
        <taxon>Eumalacostraca</taxon>
        <taxon>Peracarida</taxon>
        <taxon>Amphipoda</taxon>
        <taxon>Senticaudata</taxon>
        <taxon>Talitrida</taxon>
        <taxon>Talitroidea</taxon>
        <taxon>Hyalellidae</taxon>
        <taxon>Hyalella</taxon>
    </lineage>
</organism>
<dbReference type="KEGG" id="hazt:108666330"/>
<evidence type="ECO:0000313" key="4">
    <source>
        <dbReference type="RefSeq" id="XP_018008664.1"/>
    </source>
</evidence>
<reference evidence="4" key="1">
    <citation type="submission" date="2025-08" db="UniProtKB">
        <authorList>
            <consortium name="RefSeq"/>
        </authorList>
    </citation>
    <scope>IDENTIFICATION</scope>
    <source>
        <tissue evidence="4">Whole organism</tissue>
    </source>
</reference>
<sequence>MNMWVGRSMLALAVLLLSARAQDIHSHVEQDAWHAPPSVPSQPSAPQTDGPKVNFYGTRLSLPSADPEHAERVFKNFTKILNSTDFSNFTQNLVTTLLPNLQGNRKGPEGRSTSAPAISMQDGLIQYTQNMLTNVSQILDEALELALNVAYFLAPNATESLLRTLGVEDEPSVTFFPEGRSADTLGKDFLKLVAGASKKAHHKCPPDWDTYRNCFYVNSVDYVTHVSERWAAFMANLFGYRSKI</sequence>
<evidence type="ECO:0000256" key="2">
    <source>
        <dbReference type="SAM" id="SignalP"/>
    </source>
</evidence>
<dbReference type="RefSeq" id="XP_018008664.1">
    <property type="nucleotide sequence ID" value="XM_018153175.2"/>
</dbReference>
<evidence type="ECO:0000256" key="1">
    <source>
        <dbReference type="SAM" id="MobiDB-lite"/>
    </source>
</evidence>
<gene>
    <name evidence="4" type="primary">LOC108666330</name>
</gene>
<keyword evidence="3" id="KW-1185">Reference proteome</keyword>
<feature type="region of interest" description="Disordered" evidence="1">
    <location>
        <begin position="31"/>
        <end position="51"/>
    </location>
</feature>
<accession>A0A8B7N5W5</accession>
<dbReference type="Proteomes" id="UP000694843">
    <property type="component" value="Unplaced"/>
</dbReference>
<feature type="chain" id="PRO_5034698467" evidence="2">
    <location>
        <begin position="22"/>
        <end position="244"/>
    </location>
</feature>
<dbReference type="AlphaFoldDB" id="A0A8B7N5W5"/>
<keyword evidence="2" id="KW-0732">Signal</keyword>
<dbReference type="GeneID" id="108666330"/>